<accession>A0A345YS60</accession>
<dbReference type="Proteomes" id="UP000254236">
    <property type="component" value="Chromosome"/>
</dbReference>
<dbReference type="Proteomes" id="UP000282185">
    <property type="component" value="Unassembled WGS sequence"/>
</dbReference>
<evidence type="ECO:0000313" key="3">
    <source>
        <dbReference type="Proteomes" id="UP000254236"/>
    </source>
</evidence>
<keyword evidence="3" id="KW-1185">Reference proteome</keyword>
<dbReference type="EMBL" id="QSWH01000004">
    <property type="protein sequence ID" value="RRR22477.1"/>
    <property type="molecule type" value="Genomic_DNA"/>
</dbReference>
<dbReference type="OrthoDB" id="4281720at2"/>
<evidence type="ECO:0000313" key="4">
    <source>
        <dbReference type="Proteomes" id="UP000282185"/>
    </source>
</evidence>
<evidence type="ECO:0000313" key="1">
    <source>
        <dbReference type="EMBL" id="AXK46762.1"/>
    </source>
</evidence>
<dbReference type="KEGG" id="bsau:DWV08_14855"/>
<proteinExistence type="predicted"/>
<dbReference type="EMBL" id="CP031356">
    <property type="protein sequence ID" value="AXK46762.1"/>
    <property type="molecule type" value="Genomic_DNA"/>
</dbReference>
<gene>
    <name evidence="1" type="ORF">DWV08_14855</name>
    <name evidence="2" type="ORF">DXU92_09475</name>
</gene>
<sequence>MLSGPLWVPCLLEVDTLSPTRRKRDDLVIGRKTYSAEFRRDVVESYRPTPTTTVMGIAAELGITDTKLSN</sequence>
<reference evidence="2 4" key="2">
    <citation type="submission" date="2018-08" db="EMBL/GenBank/DDBJ databases">
        <title>Brachybacterium saurashtrense DSM 23186.</title>
        <authorList>
            <person name="Li Y."/>
        </authorList>
    </citation>
    <scope>NUCLEOTIDE SEQUENCE [LARGE SCALE GENOMIC DNA]</scope>
    <source>
        <strain evidence="2 4">DSM 23186</strain>
    </source>
</reference>
<reference evidence="1 3" key="1">
    <citation type="submission" date="2018-07" db="EMBL/GenBank/DDBJ databases">
        <title>Brachybacterium saurashtrense DSM 23186 genome sequence.</title>
        <authorList>
            <person name="Guo L."/>
        </authorList>
    </citation>
    <scope>NUCLEOTIDE SEQUENCE [LARGE SCALE GENOMIC DNA]</scope>
    <source>
        <strain evidence="1 3">DSM 23186</strain>
    </source>
</reference>
<protein>
    <submittedName>
        <fullName evidence="2">Transposase</fullName>
    </submittedName>
</protein>
<dbReference type="AlphaFoldDB" id="A0A345YS60"/>
<name>A0A345YS60_9MICO</name>
<organism evidence="2 4">
    <name type="scientific">Brachybacterium saurashtrense</name>
    <dbReference type="NCBI Taxonomy" id="556288"/>
    <lineage>
        <taxon>Bacteria</taxon>
        <taxon>Bacillati</taxon>
        <taxon>Actinomycetota</taxon>
        <taxon>Actinomycetes</taxon>
        <taxon>Micrococcales</taxon>
        <taxon>Dermabacteraceae</taxon>
        <taxon>Brachybacterium</taxon>
    </lineage>
</organism>
<evidence type="ECO:0000313" key="2">
    <source>
        <dbReference type="EMBL" id="RRR22477.1"/>
    </source>
</evidence>
<dbReference type="Gene3D" id="1.10.10.60">
    <property type="entry name" value="Homeodomain-like"/>
    <property type="match status" value="1"/>
</dbReference>